<organism evidence="1 2">
    <name type="scientific">Streptomyces tagetis</name>
    <dbReference type="NCBI Taxonomy" id="2820809"/>
    <lineage>
        <taxon>Bacteria</taxon>
        <taxon>Bacillati</taxon>
        <taxon>Actinomycetota</taxon>
        <taxon>Actinomycetes</taxon>
        <taxon>Kitasatosporales</taxon>
        <taxon>Streptomycetaceae</taxon>
        <taxon>Streptomyces</taxon>
    </lineage>
</organism>
<evidence type="ECO:0000313" key="1">
    <source>
        <dbReference type="EMBL" id="MBQ0830227.1"/>
    </source>
</evidence>
<proteinExistence type="predicted"/>
<comment type="caution">
    <text evidence="1">The sequence shown here is derived from an EMBL/GenBank/DDBJ whole genome shotgun (WGS) entry which is preliminary data.</text>
</comment>
<gene>
    <name evidence="1" type="ORF">J5Y05_27630</name>
</gene>
<reference evidence="1" key="1">
    <citation type="submission" date="2021-04" db="EMBL/GenBank/DDBJ databases">
        <title>Genome seq and assembly of Streptomyces sp. RG38.</title>
        <authorList>
            <person name="Chhetri G."/>
        </authorList>
    </citation>
    <scope>NUCLEOTIDE SEQUENCE</scope>
    <source>
        <strain evidence="1">RG38</strain>
    </source>
</reference>
<dbReference type="AlphaFoldDB" id="A0A940XME6"/>
<dbReference type="EMBL" id="JAGPNL010000009">
    <property type="protein sequence ID" value="MBQ0830227.1"/>
    <property type="molecule type" value="Genomic_DNA"/>
</dbReference>
<accession>A0A940XME6</accession>
<keyword evidence="2" id="KW-1185">Reference proteome</keyword>
<protein>
    <submittedName>
        <fullName evidence="1">Uncharacterized protein</fullName>
    </submittedName>
</protein>
<sequence length="94" mass="10563">MERTEDEWARIAGYVRHTLNKLASQPLPLCLPGEPQECGKTAREHVLLWSAELKAVAHDLIETSAPTREDAVHYSGPLYRQTLESLRGNRGARV</sequence>
<dbReference type="RefSeq" id="WP_210875885.1">
    <property type="nucleotide sequence ID" value="NZ_JAGPNL010000009.1"/>
</dbReference>
<dbReference type="Proteomes" id="UP000677875">
    <property type="component" value="Unassembled WGS sequence"/>
</dbReference>
<evidence type="ECO:0000313" key="2">
    <source>
        <dbReference type="Proteomes" id="UP000677875"/>
    </source>
</evidence>
<name>A0A940XME6_9ACTN</name>